<sequence>MLLLLLCRIQHILTSKFTLQALKRMENPLKIITDSLYNLITKVQGVESFGEEKKRRKEQ</sequence>
<evidence type="ECO:0000313" key="2">
    <source>
        <dbReference type="Proteomes" id="UP000829196"/>
    </source>
</evidence>
<evidence type="ECO:0000313" key="1">
    <source>
        <dbReference type="EMBL" id="KAI0504030.1"/>
    </source>
</evidence>
<dbReference type="AlphaFoldDB" id="A0A8T3B3J0"/>
<dbReference type="Proteomes" id="UP000829196">
    <property type="component" value="Unassembled WGS sequence"/>
</dbReference>
<gene>
    <name evidence="1" type="ORF">KFK09_014977</name>
</gene>
<organism evidence="1 2">
    <name type="scientific">Dendrobium nobile</name>
    <name type="common">Orchid</name>
    <dbReference type="NCBI Taxonomy" id="94219"/>
    <lineage>
        <taxon>Eukaryota</taxon>
        <taxon>Viridiplantae</taxon>
        <taxon>Streptophyta</taxon>
        <taxon>Embryophyta</taxon>
        <taxon>Tracheophyta</taxon>
        <taxon>Spermatophyta</taxon>
        <taxon>Magnoliopsida</taxon>
        <taxon>Liliopsida</taxon>
        <taxon>Asparagales</taxon>
        <taxon>Orchidaceae</taxon>
        <taxon>Epidendroideae</taxon>
        <taxon>Malaxideae</taxon>
        <taxon>Dendrobiinae</taxon>
        <taxon>Dendrobium</taxon>
    </lineage>
</organism>
<dbReference type="EMBL" id="JAGYWB010000011">
    <property type="protein sequence ID" value="KAI0504030.1"/>
    <property type="molecule type" value="Genomic_DNA"/>
</dbReference>
<name>A0A8T3B3J0_DENNO</name>
<dbReference type="SMR" id="A0A8T3B3J0"/>
<reference evidence="1" key="1">
    <citation type="journal article" date="2022" name="Front. Genet.">
        <title>Chromosome-Scale Assembly of the Dendrobium nobile Genome Provides Insights Into the Molecular Mechanism of the Biosynthesis of the Medicinal Active Ingredient of Dendrobium.</title>
        <authorList>
            <person name="Xu Q."/>
            <person name="Niu S.-C."/>
            <person name="Li K.-L."/>
            <person name="Zheng P.-J."/>
            <person name="Zhang X.-J."/>
            <person name="Jia Y."/>
            <person name="Liu Y."/>
            <person name="Niu Y.-X."/>
            <person name="Yu L.-H."/>
            <person name="Chen D.-F."/>
            <person name="Zhang G.-Q."/>
        </authorList>
    </citation>
    <scope>NUCLEOTIDE SEQUENCE</scope>
    <source>
        <tissue evidence="1">Leaf</tissue>
    </source>
</reference>
<proteinExistence type="predicted"/>
<comment type="caution">
    <text evidence="1">The sequence shown here is derived from an EMBL/GenBank/DDBJ whole genome shotgun (WGS) entry which is preliminary data.</text>
</comment>
<accession>A0A8T3B3J0</accession>
<keyword evidence="2" id="KW-1185">Reference proteome</keyword>
<protein>
    <submittedName>
        <fullName evidence="1">Uncharacterized protein</fullName>
    </submittedName>
</protein>